<dbReference type="AlphaFoldDB" id="A0A2V3ID13"/>
<comment type="caution">
    <text evidence="1">The sequence shown here is derived from an EMBL/GenBank/DDBJ whole genome shotgun (WGS) entry which is preliminary data.</text>
</comment>
<proteinExistence type="predicted"/>
<dbReference type="Proteomes" id="UP000247409">
    <property type="component" value="Unassembled WGS sequence"/>
</dbReference>
<dbReference type="EMBL" id="NBIV01000391">
    <property type="protein sequence ID" value="PXF39976.1"/>
    <property type="molecule type" value="Genomic_DNA"/>
</dbReference>
<evidence type="ECO:0000313" key="2">
    <source>
        <dbReference type="Proteomes" id="UP000247409"/>
    </source>
</evidence>
<organism evidence="1 2">
    <name type="scientific">Gracilariopsis chorda</name>
    <dbReference type="NCBI Taxonomy" id="448386"/>
    <lineage>
        <taxon>Eukaryota</taxon>
        <taxon>Rhodophyta</taxon>
        <taxon>Florideophyceae</taxon>
        <taxon>Rhodymeniophycidae</taxon>
        <taxon>Gracilariales</taxon>
        <taxon>Gracilariaceae</taxon>
        <taxon>Gracilariopsis</taxon>
    </lineage>
</organism>
<evidence type="ECO:0000313" key="1">
    <source>
        <dbReference type="EMBL" id="PXF39976.1"/>
    </source>
</evidence>
<reference evidence="1 2" key="1">
    <citation type="journal article" date="2018" name="Mol. Biol. Evol.">
        <title>Analysis of the draft genome of the red seaweed Gracilariopsis chorda provides insights into genome size evolution in Rhodophyta.</title>
        <authorList>
            <person name="Lee J."/>
            <person name="Yang E.C."/>
            <person name="Graf L."/>
            <person name="Yang J.H."/>
            <person name="Qiu H."/>
            <person name="Zel Zion U."/>
            <person name="Chan C.X."/>
            <person name="Stephens T.G."/>
            <person name="Weber A.P.M."/>
            <person name="Boo G.H."/>
            <person name="Boo S.M."/>
            <person name="Kim K.M."/>
            <person name="Shin Y."/>
            <person name="Jung M."/>
            <person name="Lee S.J."/>
            <person name="Yim H.S."/>
            <person name="Lee J.H."/>
            <person name="Bhattacharya D."/>
            <person name="Yoon H.S."/>
        </authorList>
    </citation>
    <scope>NUCLEOTIDE SEQUENCE [LARGE SCALE GENOMIC DNA]</scope>
    <source>
        <strain evidence="1 2">SKKU-2015</strain>
        <tissue evidence="1">Whole body</tissue>
    </source>
</reference>
<keyword evidence="2" id="KW-1185">Reference proteome</keyword>
<gene>
    <name evidence="1" type="ORF">BWQ96_10327</name>
</gene>
<sequence>MYAPSPAHSPPHSVGTVGHAVMVLNVIGLPRAALNARMIDLDTLPMWVCAFAKSTAVTQHELSCAMKLDWSVMEEVLGVVFRACGAAEMRMCAGRMIDEFAEKNGVAWDND</sequence>
<accession>A0A2V3ID13</accession>
<name>A0A2V3ID13_9FLOR</name>
<protein>
    <submittedName>
        <fullName evidence="1">Uncharacterized protein</fullName>
    </submittedName>
</protein>